<dbReference type="PIRSF" id="PIRSF004976">
    <property type="entry name" value="ATPase_YdaO"/>
    <property type="match status" value="1"/>
</dbReference>
<dbReference type="PANTHER" id="PTHR43686:SF1">
    <property type="entry name" value="AMINOTRAN_5 DOMAIN-CONTAINING PROTEIN"/>
    <property type="match status" value="1"/>
</dbReference>
<name>R1ARH6_9FIRM</name>
<dbReference type="PATRIC" id="fig|1304284.3.peg.2629"/>
<protein>
    <submittedName>
        <fullName evidence="3">tRNA(Cytosine32)-2-thiocytidine synthetase</fullName>
    </submittedName>
</protein>
<accession>R1ARH6</accession>
<dbReference type="InterPro" id="IPR035107">
    <property type="entry name" value="tRNA_thiolation_TtcA_Ctu1"/>
</dbReference>
<dbReference type="InterPro" id="IPR011063">
    <property type="entry name" value="TilS/TtcA_N"/>
</dbReference>
<gene>
    <name evidence="3" type="ORF">L21TH_2675</name>
</gene>
<dbReference type="STRING" id="1304284.L21TH_2675"/>
<comment type="caution">
    <text evidence="3">The sequence shown here is derived from an EMBL/GenBank/DDBJ whole genome shotgun (WGS) entry which is preliminary data.</text>
</comment>
<organism evidence="3 4">
    <name type="scientific">Caldisalinibacter kiritimatiensis</name>
    <dbReference type="NCBI Taxonomy" id="1304284"/>
    <lineage>
        <taxon>Bacteria</taxon>
        <taxon>Bacillati</taxon>
        <taxon>Bacillota</taxon>
        <taxon>Tissierellia</taxon>
        <taxon>Tissierellales</taxon>
        <taxon>Thermohalobacteraceae</taxon>
        <taxon>Caldisalinibacter</taxon>
    </lineage>
</organism>
<dbReference type="eggNOG" id="COG0037">
    <property type="taxonomic scope" value="Bacteria"/>
</dbReference>
<evidence type="ECO:0000256" key="1">
    <source>
        <dbReference type="ARBA" id="ARBA00022679"/>
    </source>
</evidence>
<keyword evidence="1" id="KW-0808">Transferase</keyword>
<feature type="domain" description="tRNA(Ile)-lysidine/2-thiocytidine synthase N-terminal" evidence="2">
    <location>
        <begin position="23"/>
        <end position="204"/>
    </location>
</feature>
<evidence type="ECO:0000313" key="4">
    <source>
        <dbReference type="Proteomes" id="UP000013378"/>
    </source>
</evidence>
<dbReference type="Proteomes" id="UP000013378">
    <property type="component" value="Unassembled WGS sequence"/>
</dbReference>
<dbReference type="PANTHER" id="PTHR43686">
    <property type="entry name" value="SULFURTRANSFERASE-RELATED"/>
    <property type="match status" value="1"/>
</dbReference>
<dbReference type="Gene3D" id="3.40.50.620">
    <property type="entry name" value="HUPs"/>
    <property type="match status" value="1"/>
</dbReference>
<dbReference type="InterPro" id="IPR014729">
    <property type="entry name" value="Rossmann-like_a/b/a_fold"/>
</dbReference>
<dbReference type="GO" id="GO:0016740">
    <property type="term" value="F:transferase activity"/>
    <property type="evidence" value="ECO:0007669"/>
    <property type="project" value="UniProtKB-KW"/>
</dbReference>
<dbReference type="SUPFAM" id="SSF52402">
    <property type="entry name" value="Adenine nucleotide alpha hydrolases-like"/>
    <property type="match status" value="1"/>
</dbReference>
<dbReference type="CDD" id="cd24138">
    <property type="entry name" value="TtcA-like"/>
    <property type="match status" value="1"/>
</dbReference>
<dbReference type="EMBL" id="ARZA01000282">
    <property type="protein sequence ID" value="EOC99291.1"/>
    <property type="molecule type" value="Genomic_DNA"/>
</dbReference>
<proteinExistence type="predicted"/>
<sequence length="237" mass="26905">MKQILGAIRKAVEDFNLINDGDKIAVGVSGGKDSVTLLYGLKLFQHFSPVKYELEAISLTLGFDDFDLTPIKEFCSKIEVPYTIKETQIAKVVFDVRKEKNPCSLCAKMRRGALYEAVKERGCNKVALGHHADDAIETLFLSMLYSGRIKTFKPKSYLSRTDLHLIRPMVYIKEHQIIGAAKRHDIPTVKSPCPADKNTKREEMKQLLKTIYKEIPTSKDKILTAIQNKDQLGLWFE</sequence>
<dbReference type="AlphaFoldDB" id="R1ARH6"/>
<reference evidence="3 4" key="1">
    <citation type="journal article" date="2015" name="Geomicrobiol. J.">
        <title>Caldisalinibacter kiritimatiensis gen. nov., sp. nov., a moderately thermohalophilic thiosulfate-reducing bacterium from a hypersaline microbial mat.</title>
        <authorList>
            <person name="Ben Hania W."/>
            <person name="Joseph M."/>
            <person name="Fiebig A."/>
            <person name="Bunk B."/>
            <person name="Klenk H.-P."/>
            <person name="Fardeau M.-L."/>
            <person name="Spring S."/>
        </authorList>
    </citation>
    <scope>NUCLEOTIDE SEQUENCE [LARGE SCALE GENOMIC DNA]</scope>
    <source>
        <strain evidence="3 4">L21-TH-D2</strain>
    </source>
</reference>
<dbReference type="Pfam" id="PF01171">
    <property type="entry name" value="ATP_bind_3"/>
    <property type="match status" value="1"/>
</dbReference>
<dbReference type="RefSeq" id="WP_006317463.1">
    <property type="nucleotide sequence ID" value="NZ_ARZA01000282.1"/>
</dbReference>
<evidence type="ECO:0000259" key="2">
    <source>
        <dbReference type="Pfam" id="PF01171"/>
    </source>
</evidence>
<dbReference type="OrthoDB" id="9801054at2"/>
<keyword evidence="4" id="KW-1185">Reference proteome</keyword>
<dbReference type="GO" id="GO:0008033">
    <property type="term" value="P:tRNA processing"/>
    <property type="evidence" value="ECO:0007669"/>
    <property type="project" value="InterPro"/>
</dbReference>
<evidence type="ECO:0000313" key="3">
    <source>
        <dbReference type="EMBL" id="EOC99291.1"/>
    </source>
</evidence>